<dbReference type="EC" id="2.1.1.72" evidence="1"/>
<comment type="catalytic activity">
    <reaction evidence="5">
        <text>a 2'-deoxyadenosine in DNA + S-adenosyl-L-methionine = an N(6)-methyl-2'-deoxyadenosine in DNA + S-adenosyl-L-homocysteine + H(+)</text>
        <dbReference type="Rhea" id="RHEA:15197"/>
        <dbReference type="Rhea" id="RHEA-COMP:12418"/>
        <dbReference type="Rhea" id="RHEA-COMP:12419"/>
        <dbReference type="ChEBI" id="CHEBI:15378"/>
        <dbReference type="ChEBI" id="CHEBI:57856"/>
        <dbReference type="ChEBI" id="CHEBI:59789"/>
        <dbReference type="ChEBI" id="CHEBI:90615"/>
        <dbReference type="ChEBI" id="CHEBI:90616"/>
        <dbReference type="EC" id="2.1.1.72"/>
    </reaction>
</comment>
<dbReference type="InterPro" id="IPR029063">
    <property type="entry name" value="SAM-dependent_MTases_sf"/>
</dbReference>
<evidence type="ECO:0000313" key="8">
    <source>
        <dbReference type="Proteomes" id="UP001215533"/>
    </source>
</evidence>
<dbReference type="PANTHER" id="PTHR33841:SF1">
    <property type="entry name" value="DNA METHYLTRANSFERASE A"/>
    <property type="match status" value="1"/>
</dbReference>
<organism evidence="7 8">
    <name type="scientific">Latilactobacillus curvatus</name>
    <name type="common">Lactobacillus curvatus</name>
    <dbReference type="NCBI Taxonomy" id="28038"/>
    <lineage>
        <taxon>Bacteria</taxon>
        <taxon>Bacillati</taxon>
        <taxon>Bacillota</taxon>
        <taxon>Bacilli</taxon>
        <taxon>Lactobacillales</taxon>
        <taxon>Lactobacillaceae</taxon>
        <taxon>Latilactobacillus</taxon>
    </lineage>
</organism>
<keyword evidence="2 7" id="KW-0489">Methyltransferase</keyword>
<evidence type="ECO:0000313" key="7">
    <source>
        <dbReference type="EMBL" id="WDC91872.1"/>
    </source>
</evidence>
<dbReference type="InterPro" id="IPR050953">
    <property type="entry name" value="N4_N6_ade-DNA_methylase"/>
</dbReference>
<sequence length="911" mass="105498">MDKKLIKTFAIEARVKLRESVMSKLAKLGITDKENSGIIEIGNDTIDVEITEGNHERFTGNDVKNRTKLVEELNKREQQTGSRQIAYDTLVEEVAYTWFNRLIALRFMEVNDYLPERERVLSSESGIKQPDIITHLLDTEMYAEFDLATKERVTELLSDSSAGAVDELYQLVFIKQCNNLNQQLPDLFEKIDDYTELLFTISYIDDNGVIASLLNIPEDAFNVDEGGQVEIIGWMYQYYNTEPKDKVFARGSRKIRADEIPAATQLFTPDWIVRYMVENSLGRYYIDQKMANPNETRTEKEIADEFGWQYYLPTAEQPEDVQLQIQDERKAKSDFALQELKLLDNAMGSGHVLAYAFDVFMQLYTAEGFRERDAAVLIMTNNLFGLEIDKRAYQLAYFAIMMKGREYNRRILSKEIRLNLHQFIDSPEIPNEYFERLAEVSPYSHEATITLLNQLTRLLDQFKNATEIGSILKIEELQQVDLDQLDQLIESFETFSNMDVLYQLPEIQTKVISILNITRVLMTKYTAVTTNPPYLNKMSSNLDKYVKKNYPDVKTDLFSVFIKMNSSMLTNGGYAGFMTPFVWMFIKSYEELRSFLITNKSISSLIQMEYSAFEEATVPVCCFMIKNAKTELVGNYLKLSDFKGGMPVQKEKVLDAIQDKSADYLYQTNQNNFIKIPGLPISYWVSEKIGDIFDSFPVLSDIAEPKSGLATGNNNIFQKRWYEVNFNKIGFNYNSTAETSGMLHKWYPENSGSFFRKWYPANEYVVNWELNGKAIKSYRNSSNILAARPQNTNFYFKKGITWNKLSSSRFGVRYKEEGFIFDDTSRSLFPNNSDDLYYLTGFLCSSFVFNILKILNPTMSFTNNDISRIPIDIQSFEDSRVIDLVKENISVVKQYDGNFEEYWNYTRNPLI</sequence>
<name>A0AAJ5URN0_LATCU</name>
<dbReference type="PRINTS" id="PR00507">
    <property type="entry name" value="N12N6MTFRASE"/>
</dbReference>
<reference evidence="7" key="1">
    <citation type="submission" date="2023-02" db="EMBL/GenBank/DDBJ databases">
        <title>Complete genome sequence of Lactobacillus curvatus CACC879 isolated from Pig feces.</title>
        <authorList>
            <person name="Park S."/>
            <person name="Park M.A."/>
            <person name="Kim D.-H."/>
            <person name="Kim Y."/>
        </authorList>
    </citation>
    <scope>NUCLEOTIDE SEQUENCE</scope>
    <source>
        <strain evidence="7">CACC879</strain>
    </source>
</reference>
<evidence type="ECO:0000259" key="6">
    <source>
        <dbReference type="Pfam" id="PF07669"/>
    </source>
</evidence>
<dbReference type="InterPro" id="IPR011639">
    <property type="entry name" value="MethylTrfase_TaqI-like_dom"/>
</dbReference>
<dbReference type="SUPFAM" id="SSF53335">
    <property type="entry name" value="S-adenosyl-L-methionine-dependent methyltransferases"/>
    <property type="match status" value="1"/>
</dbReference>
<dbReference type="GO" id="GO:0032259">
    <property type="term" value="P:methylation"/>
    <property type="evidence" value="ECO:0007669"/>
    <property type="project" value="UniProtKB-KW"/>
</dbReference>
<evidence type="ECO:0000256" key="5">
    <source>
        <dbReference type="ARBA" id="ARBA00047942"/>
    </source>
</evidence>
<protein>
    <recommendedName>
        <fullName evidence="1">site-specific DNA-methyltransferase (adenine-specific)</fullName>
        <ecNumber evidence="1">2.1.1.72</ecNumber>
    </recommendedName>
</protein>
<dbReference type="GO" id="GO:0009007">
    <property type="term" value="F:site-specific DNA-methyltransferase (adenine-specific) activity"/>
    <property type="evidence" value="ECO:0007669"/>
    <property type="project" value="UniProtKB-EC"/>
</dbReference>
<dbReference type="EMBL" id="CP117683">
    <property type="protein sequence ID" value="WDC91872.1"/>
    <property type="molecule type" value="Genomic_DNA"/>
</dbReference>
<dbReference type="InterPro" id="IPR047939">
    <property type="entry name" value="BREX_1_PglX"/>
</dbReference>
<dbReference type="AlphaFoldDB" id="A0AAJ5URN0"/>
<evidence type="ECO:0000256" key="3">
    <source>
        <dbReference type="ARBA" id="ARBA00022679"/>
    </source>
</evidence>
<dbReference type="Gene3D" id="3.40.50.150">
    <property type="entry name" value="Vaccinia Virus protein VP39"/>
    <property type="match status" value="1"/>
</dbReference>
<dbReference type="Proteomes" id="UP001215533">
    <property type="component" value="Chromosome"/>
</dbReference>
<feature type="domain" description="Type II methyltransferase M.TaqI-like" evidence="6">
    <location>
        <begin position="381"/>
        <end position="612"/>
    </location>
</feature>
<keyword evidence="3 7" id="KW-0808">Transferase</keyword>
<keyword evidence="4" id="KW-0949">S-adenosyl-L-methionine</keyword>
<dbReference type="GO" id="GO:0006304">
    <property type="term" value="P:DNA modification"/>
    <property type="evidence" value="ECO:0007669"/>
    <property type="project" value="InterPro"/>
</dbReference>
<evidence type="ECO:0000256" key="1">
    <source>
        <dbReference type="ARBA" id="ARBA00011900"/>
    </source>
</evidence>
<dbReference type="PANTHER" id="PTHR33841">
    <property type="entry name" value="DNA METHYLTRANSFERASE YEEA-RELATED"/>
    <property type="match status" value="1"/>
</dbReference>
<evidence type="ECO:0000256" key="4">
    <source>
        <dbReference type="ARBA" id="ARBA00022691"/>
    </source>
</evidence>
<dbReference type="Pfam" id="PF07669">
    <property type="entry name" value="Eco57I"/>
    <property type="match status" value="1"/>
</dbReference>
<evidence type="ECO:0000256" key="2">
    <source>
        <dbReference type="ARBA" id="ARBA00022603"/>
    </source>
</evidence>
<accession>A0AAJ5URN0</accession>
<dbReference type="NCBIfam" id="NF033452">
    <property type="entry name" value="BREX_1_MTaseX"/>
    <property type="match status" value="1"/>
</dbReference>
<gene>
    <name evidence="7" type="primary">pglX</name>
    <name evidence="7" type="ORF">PSR33_06695</name>
</gene>
<proteinExistence type="predicted"/>